<keyword evidence="1" id="KW-0472">Membrane</keyword>
<reference evidence="2 3" key="1">
    <citation type="journal article" date="2015" name="Genome Announc.">
        <title>Complete Genome Sequence of Methylobacterium aquaticum Strain 22A, Isolated from Racomitrium japonicum Moss.</title>
        <authorList>
            <person name="Tani A."/>
            <person name="Ogura Y."/>
            <person name="Hayashi T."/>
            <person name="Kimbara K."/>
        </authorList>
    </citation>
    <scope>NUCLEOTIDE SEQUENCE [LARGE SCALE GENOMIC DNA]</scope>
    <source>
        <strain evidence="2 3">MA-22A</strain>
    </source>
</reference>
<accession>A0A0C6EZP9</accession>
<feature type="transmembrane region" description="Helical" evidence="1">
    <location>
        <begin position="36"/>
        <end position="55"/>
    </location>
</feature>
<protein>
    <submittedName>
        <fullName evidence="2">Uncharacterized protein</fullName>
    </submittedName>
</protein>
<reference evidence="3" key="2">
    <citation type="submission" date="2015-01" db="EMBL/GenBank/DDBJ databases">
        <title>Complete genome sequence of Methylobacterium aquaticum strain 22A.</title>
        <authorList>
            <person name="Tani A."/>
            <person name="Ogura Y."/>
            <person name="Hayashi T."/>
        </authorList>
    </citation>
    <scope>NUCLEOTIDE SEQUENCE [LARGE SCALE GENOMIC DNA]</scope>
    <source>
        <strain evidence="3">MA-22A</strain>
    </source>
</reference>
<dbReference type="EMBL" id="AP014704">
    <property type="protein sequence ID" value="BAQ45736.1"/>
    <property type="molecule type" value="Genomic_DNA"/>
</dbReference>
<dbReference type="AlphaFoldDB" id="A0A0C6EZP9"/>
<gene>
    <name evidence="2" type="ORF">Maq22A_c12465</name>
</gene>
<dbReference type="RefSeq" id="WP_060847015.1">
    <property type="nucleotide sequence ID" value="NZ_AP014704.1"/>
</dbReference>
<keyword evidence="1" id="KW-1133">Transmembrane helix</keyword>
<organism evidence="2 3">
    <name type="scientific">Methylobacterium aquaticum</name>
    <dbReference type="NCBI Taxonomy" id="270351"/>
    <lineage>
        <taxon>Bacteria</taxon>
        <taxon>Pseudomonadati</taxon>
        <taxon>Pseudomonadota</taxon>
        <taxon>Alphaproteobacteria</taxon>
        <taxon>Hyphomicrobiales</taxon>
        <taxon>Methylobacteriaceae</taxon>
        <taxon>Methylobacterium</taxon>
    </lineage>
</organism>
<dbReference type="KEGG" id="maqu:Maq22A_c12465"/>
<evidence type="ECO:0000313" key="2">
    <source>
        <dbReference type="EMBL" id="BAQ45736.1"/>
    </source>
</evidence>
<keyword evidence="1" id="KW-0812">Transmembrane</keyword>
<proteinExistence type="predicted"/>
<evidence type="ECO:0000313" key="3">
    <source>
        <dbReference type="Proteomes" id="UP000061432"/>
    </source>
</evidence>
<evidence type="ECO:0000256" key="1">
    <source>
        <dbReference type="SAM" id="Phobius"/>
    </source>
</evidence>
<name>A0A0C6EZP9_9HYPH</name>
<sequence>MMIRSNALRAGLVLLALLAGLLTASPMVITGILTALGLAGALAVAGARAQAPALVPVRVRDRRRR</sequence>
<dbReference type="Proteomes" id="UP000061432">
    <property type="component" value="Chromosome"/>
</dbReference>
<dbReference type="PATRIC" id="fig|270351.10.peg.2412"/>